<feature type="transmembrane region" description="Helical" evidence="1">
    <location>
        <begin position="13"/>
        <end position="34"/>
    </location>
</feature>
<feature type="transmembrane region" description="Helical" evidence="1">
    <location>
        <begin position="145"/>
        <end position="165"/>
    </location>
</feature>
<dbReference type="AlphaFoldDB" id="A0A291GDZ3"/>
<accession>A0A291GDZ3</accession>
<evidence type="ECO:0000256" key="1">
    <source>
        <dbReference type="SAM" id="Phobius"/>
    </source>
</evidence>
<dbReference type="KEGG" id="ceh:CEW89_14105"/>
<keyword evidence="1" id="KW-0812">Transmembrane</keyword>
<feature type="domain" description="Inner membrane protein YqiJ OB-fold" evidence="2">
    <location>
        <begin position="189"/>
        <end position="243"/>
    </location>
</feature>
<feature type="transmembrane region" description="Helical" evidence="1">
    <location>
        <begin position="115"/>
        <end position="133"/>
    </location>
</feature>
<organism evidence="4 5">
    <name type="scientific">Celeribacter ethanolicus</name>
    <dbReference type="NCBI Taxonomy" id="1758178"/>
    <lineage>
        <taxon>Bacteria</taxon>
        <taxon>Pseudomonadati</taxon>
        <taxon>Pseudomonadota</taxon>
        <taxon>Alphaproteobacteria</taxon>
        <taxon>Rhodobacterales</taxon>
        <taxon>Roseobacteraceae</taxon>
        <taxon>Celeribacter</taxon>
    </lineage>
</organism>
<dbReference type="Proteomes" id="UP000217935">
    <property type="component" value="Chromosome"/>
</dbReference>
<keyword evidence="1" id="KW-1133">Transmembrane helix</keyword>
<sequence length="251" mass="26463">MVLFHMSFLEPEIFPFLIAAGLVLFLLVLELLLLTTGLSSGAPAAELGEMPDLDVDLVGMSAPELAAELEVPVDLAAEIEIGLAEAELPEVSGEVASVPSSGGLPDFLGLRKQPLTIWLAIFLALFAGTGLALQSGMMAVFGQMLPRLAAVPLALIPALGLTRTLSGALARLIPRDETAAISERSLGRRRGTVIVGTARRGSPAQVRITDGYGNTHYAMLEPLSDRDEIPQGAEVLVLRPRGGELRLVQLG</sequence>
<dbReference type="InterPro" id="IPR048376">
    <property type="entry name" value="YqiJ_N"/>
</dbReference>
<keyword evidence="1" id="KW-0472">Membrane</keyword>
<dbReference type="Pfam" id="PF07290">
    <property type="entry name" value="YqiJ_OB"/>
    <property type="match status" value="1"/>
</dbReference>
<evidence type="ECO:0000259" key="2">
    <source>
        <dbReference type="Pfam" id="PF07290"/>
    </source>
</evidence>
<dbReference type="EMBL" id="CP022196">
    <property type="protein sequence ID" value="ATG48589.1"/>
    <property type="molecule type" value="Genomic_DNA"/>
</dbReference>
<keyword evidence="5" id="KW-1185">Reference proteome</keyword>
<name>A0A291GDZ3_9RHOB</name>
<dbReference type="STRING" id="1758178.GCA_001550095_01961"/>
<dbReference type="InterPro" id="IPR010840">
    <property type="entry name" value="YqiJ_OB"/>
</dbReference>
<evidence type="ECO:0000313" key="4">
    <source>
        <dbReference type="EMBL" id="ATG48589.1"/>
    </source>
</evidence>
<evidence type="ECO:0008006" key="6">
    <source>
        <dbReference type="Google" id="ProtNLM"/>
    </source>
</evidence>
<protein>
    <recommendedName>
        <fullName evidence="6">DUF1449 domain-containing protein</fullName>
    </recommendedName>
</protein>
<evidence type="ECO:0000259" key="3">
    <source>
        <dbReference type="Pfam" id="PF21001"/>
    </source>
</evidence>
<reference evidence="4 5" key="1">
    <citation type="submission" date="2017-06" db="EMBL/GenBank/DDBJ databases">
        <title>Celeribacter sp. TSPH2 complete genome sequence.</title>
        <authorList>
            <person name="Woo J.-H."/>
            <person name="Kim H.-S."/>
        </authorList>
    </citation>
    <scope>NUCLEOTIDE SEQUENCE [LARGE SCALE GENOMIC DNA]</scope>
    <source>
        <strain evidence="4 5">TSPH2</strain>
    </source>
</reference>
<evidence type="ECO:0000313" key="5">
    <source>
        <dbReference type="Proteomes" id="UP000217935"/>
    </source>
</evidence>
<proteinExistence type="predicted"/>
<gene>
    <name evidence="4" type="ORF">CEW89_14105</name>
</gene>
<dbReference type="Pfam" id="PF21001">
    <property type="entry name" value="YqiJ_N"/>
    <property type="match status" value="1"/>
</dbReference>
<feature type="domain" description="Inner membrane protein YqiJ N-terminal" evidence="3">
    <location>
        <begin position="14"/>
        <end position="163"/>
    </location>
</feature>